<evidence type="ECO:0000313" key="3">
    <source>
        <dbReference type="Proteomes" id="UP000027135"/>
    </source>
</evidence>
<dbReference type="EMBL" id="KK853358">
    <property type="protein sequence ID" value="KDR08171.1"/>
    <property type="molecule type" value="Genomic_DNA"/>
</dbReference>
<reference evidence="2 3" key="1">
    <citation type="journal article" date="2014" name="Nat. Commun.">
        <title>Molecular traces of alternative social organization in a termite genome.</title>
        <authorList>
            <person name="Terrapon N."/>
            <person name="Li C."/>
            <person name="Robertson H.M."/>
            <person name="Ji L."/>
            <person name="Meng X."/>
            <person name="Booth W."/>
            <person name="Chen Z."/>
            <person name="Childers C.P."/>
            <person name="Glastad K.M."/>
            <person name="Gokhale K."/>
            <person name="Gowin J."/>
            <person name="Gronenberg W."/>
            <person name="Hermansen R.A."/>
            <person name="Hu H."/>
            <person name="Hunt B.G."/>
            <person name="Huylmans A.K."/>
            <person name="Khalil S.M."/>
            <person name="Mitchell R.D."/>
            <person name="Munoz-Torres M.C."/>
            <person name="Mustard J.A."/>
            <person name="Pan H."/>
            <person name="Reese J.T."/>
            <person name="Scharf M.E."/>
            <person name="Sun F."/>
            <person name="Vogel H."/>
            <person name="Xiao J."/>
            <person name="Yang W."/>
            <person name="Yang Z."/>
            <person name="Yang Z."/>
            <person name="Zhou J."/>
            <person name="Zhu J."/>
            <person name="Brent C.S."/>
            <person name="Elsik C.G."/>
            <person name="Goodisman M.A."/>
            <person name="Liberles D.A."/>
            <person name="Roe R.M."/>
            <person name="Vargo E.L."/>
            <person name="Vilcinskas A."/>
            <person name="Wang J."/>
            <person name="Bornberg-Bauer E."/>
            <person name="Korb J."/>
            <person name="Zhang G."/>
            <person name="Liebig J."/>
        </authorList>
    </citation>
    <scope>NUCLEOTIDE SEQUENCE [LARGE SCALE GENOMIC DNA]</scope>
    <source>
        <tissue evidence="2">Whole organism</tissue>
    </source>
</reference>
<proteinExistence type="predicted"/>
<accession>A0A067QV12</accession>
<dbReference type="Proteomes" id="UP000027135">
    <property type="component" value="Unassembled WGS sequence"/>
</dbReference>
<feature type="region of interest" description="Disordered" evidence="1">
    <location>
        <begin position="1"/>
        <end position="23"/>
    </location>
</feature>
<organism evidence="2 3">
    <name type="scientific">Zootermopsis nevadensis</name>
    <name type="common">Dampwood termite</name>
    <dbReference type="NCBI Taxonomy" id="136037"/>
    <lineage>
        <taxon>Eukaryota</taxon>
        <taxon>Metazoa</taxon>
        <taxon>Ecdysozoa</taxon>
        <taxon>Arthropoda</taxon>
        <taxon>Hexapoda</taxon>
        <taxon>Insecta</taxon>
        <taxon>Pterygota</taxon>
        <taxon>Neoptera</taxon>
        <taxon>Polyneoptera</taxon>
        <taxon>Dictyoptera</taxon>
        <taxon>Blattodea</taxon>
        <taxon>Blattoidea</taxon>
        <taxon>Termitoidae</taxon>
        <taxon>Termopsidae</taxon>
        <taxon>Zootermopsis</taxon>
    </lineage>
</organism>
<name>A0A067QV12_ZOONE</name>
<evidence type="ECO:0000256" key="1">
    <source>
        <dbReference type="SAM" id="MobiDB-lite"/>
    </source>
</evidence>
<protein>
    <submittedName>
        <fullName evidence="2">Uncharacterized protein</fullName>
    </submittedName>
</protein>
<dbReference type="AlphaFoldDB" id="A0A067QV12"/>
<gene>
    <name evidence="2" type="ORF">L798_02301</name>
</gene>
<evidence type="ECO:0000313" key="2">
    <source>
        <dbReference type="EMBL" id="KDR08171.1"/>
    </source>
</evidence>
<keyword evidence="3" id="KW-1185">Reference proteome</keyword>
<feature type="compositionally biased region" description="Polar residues" evidence="1">
    <location>
        <begin position="1"/>
        <end position="11"/>
    </location>
</feature>
<sequence>MHQWHQATCERTSNREYRKTARPKLQYSVSTEDVTVLISPHRHGKTGWVGSPADVPEARNTLVWN</sequence>
<dbReference type="InParanoid" id="A0A067QV12"/>